<evidence type="ECO:0000256" key="6">
    <source>
        <dbReference type="ARBA" id="ARBA00022918"/>
    </source>
</evidence>
<evidence type="ECO:0000313" key="8">
    <source>
        <dbReference type="EMBL" id="GBM59028.1"/>
    </source>
</evidence>
<gene>
    <name evidence="8" type="ORF">AVEN_7411_1</name>
</gene>
<keyword evidence="6" id="KW-0695">RNA-directed DNA polymerase</keyword>
<keyword evidence="9" id="KW-1185">Reference proteome</keyword>
<dbReference type="GO" id="GO:0004519">
    <property type="term" value="F:endonuclease activity"/>
    <property type="evidence" value="ECO:0007669"/>
    <property type="project" value="UniProtKB-KW"/>
</dbReference>
<keyword evidence="3" id="KW-0540">Nuclease</keyword>
<evidence type="ECO:0000256" key="3">
    <source>
        <dbReference type="ARBA" id="ARBA00022722"/>
    </source>
</evidence>
<dbReference type="InterPro" id="IPR050951">
    <property type="entry name" value="Retrovirus_Pol_polyprotein"/>
</dbReference>
<dbReference type="InterPro" id="IPR043502">
    <property type="entry name" value="DNA/RNA_pol_sf"/>
</dbReference>
<dbReference type="InterPro" id="IPR041373">
    <property type="entry name" value="RT_RNaseH"/>
</dbReference>
<dbReference type="AlphaFoldDB" id="A0A4Y2H2Q3"/>
<keyword evidence="2" id="KW-0548">Nucleotidyltransferase</keyword>
<comment type="caution">
    <text evidence="8">The sequence shown here is derived from an EMBL/GenBank/DDBJ whole genome shotgun (WGS) entry which is preliminary data.</text>
</comment>
<dbReference type="GO" id="GO:0003964">
    <property type="term" value="F:RNA-directed DNA polymerase activity"/>
    <property type="evidence" value="ECO:0007669"/>
    <property type="project" value="UniProtKB-KW"/>
</dbReference>
<sequence>MLQGREFTVFTDHKLLVYLLNKSGDKHSPRQQRYVEFISQFTITIRHSVGDANVFADALSRISEISVPGLDFRKMAIAQIADEELQTLLKPNTGLADNKCVHSTVTFLLIGLDDMYHRNLGNKYLMQSTSYRILEKGHIAFVPIPVCMEEYG</sequence>
<evidence type="ECO:0000256" key="1">
    <source>
        <dbReference type="ARBA" id="ARBA00022679"/>
    </source>
</evidence>
<organism evidence="8 9">
    <name type="scientific">Araneus ventricosus</name>
    <name type="common">Orbweaver spider</name>
    <name type="synonym">Epeira ventricosa</name>
    <dbReference type="NCBI Taxonomy" id="182803"/>
    <lineage>
        <taxon>Eukaryota</taxon>
        <taxon>Metazoa</taxon>
        <taxon>Ecdysozoa</taxon>
        <taxon>Arthropoda</taxon>
        <taxon>Chelicerata</taxon>
        <taxon>Arachnida</taxon>
        <taxon>Araneae</taxon>
        <taxon>Araneomorphae</taxon>
        <taxon>Entelegynae</taxon>
        <taxon>Araneoidea</taxon>
        <taxon>Araneidae</taxon>
        <taxon>Araneus</taxon>
    </lineage>
</organism>
<dbReference type="GO" id="GO:0016787">
    <property type="term" value="F:hydrolase activity"/>
    <property type="evidence" value="ECO:0007669"/>
    <property type="project" value="UniProtKB-KW"/>
</dbReference>
<evidence type="ECO:0000256" key="4">
    <source>
        <dbReference type="ARBA" id="ARBA00022759"/>
    </source>
</evidence>
<name>A0A4Y2H2Q3_ARAVE</name>
<accession>A0A4Y2H2Q3</accession>
<dbReference type="PANTHER" id="PTHR37984:SF5">
    <property type="entry name" value="PROTEIN NYNRIN-LIKE"/>
    <property type="match status" value="1"/>
</dbReference>
<dbReference type="OrthoDB" id="6463207at2759"/>
<dbReference type="EMBL" id="BGPR01001663">
    <property type="protein sequence ID" value="GBM59028.1"/>
    <property type="molecule type" value="Genomic_DNA"/>
</dbReference>
<keyword evidence="1" id="KW-0808">Transferase</keyword>
<proteinExistence type="predicted"/>
<evidence type="ECO:0000313" key="9">
    <source>
        <dbReference type="Proteomes" id="UP000499080"/>
    </source>
</evidence>
<dbReference type="Pfam" id="PF17917">
    <property type="entry name" value="RT_RNaseH"/>
    <property type="match status" value="1"/>
</dbReference>
<protein>
    <recommendedName>
        <fullName evidence="7">Reverse transcriptase RNase H-like domain-containing protein</fullName>
    </recommendedName>
</protein>
<reference evidence="8 9" key="1">
    <citation type="journal article" date="2019" name="Sci. Rep.">
        <title>Orb-weaving spider Araneus ventricosus genome elucidates the spidroin gene catalogue.</title>
        <authorList>
            <person name="Kono N."/>
            <person name="Nakamura H."/>
            <person name="Ohtoshi R."/>
            <person name="Moran D.A.P."/>
            <person name="Shinohara A."/>
            <person name="Yoshida Y."/>
            <person name="Fujiwara M."/>
            <person name="Mori M."/>
            <person name="Tomita M."/>
            <person name="Arakawa K."/>
        </authorList>
    </citation>
    <scope>NUCLEOTIDE SEQUENCE [LARGE SCALE GENOMIC DNA]</scope>
</reference>
<dbReference type="SUPFAM" id="SSF56672">
    <property type="entry name" value="DNA/RNA polymerases"/>
    <property type="match status" value="1"/>
</dbReference>
<evidence type="ECO:0000256" key="5">
    <source>
        <dbReference type="ARBA" id="ARBA00022801"/>
    </source>
</evidence>
<dbReference type="PANTHER" id="PTHR37984">
    <property type="entry name" value="PROTEIN CBG26694"/>
    <property type="match status" value="1"/>
</dbReference>
<evidence type="ECO:0000256" key="2">
    <source>
        <dbReference type="ARBA" id="ARBA00022695"/>
    </source>
</evidence>
<keyword evidence="4" id="KW-0255">Endonuclease</keyword>
<keyword evidence="5" id="KW-0378">Hydrolase</keyword>
<feature type="domain" description="Reverse transcriptase RNase H-like" evidence="7">
    <location>
        <begin position="1"/>
        <end position="41"/>
    </location>
</feature>
<dbReference type="Proteomes" id="UP000499080">
    <property type="component" value="Unassembled WGS sequence"/>
</dbReference>
<evidence type="ECO:0000259" key="7">
    <source>
        <dbReference type="Pfam" id="PF17917"/>
    </source>
</evidence>